<keyword evidence="2" id="KW-1185">Reference proteome</keyword>
<evidence type="ECO:0000313" key="1">
    <source>
        <dbReference type="EMBL" id="ROR31459.1"/>
    </source>
</evidence>
<accession>A0A3N1XY27</accession>
<dbReference type="PROSITE" id="PS51257">
    <property type="entry name" value="PROKAR_LIPOPROTEIN"/>
    <property type="match status" value="1"/>
</dbReference>
<name>A0A3N1XY27_9FIRM</name>
<dbReference type="Proteomes" id="UP000273083">
    <property type="component" value="Unassembled WGS sequence"/>
</dbReference>
<reference evidence="1 2" key="1">
    <citation type="submission" date="2018-11" db="EMBL/GenBank/DDBJ databases">
        <title>Genomic Encyclopedia of Type Strains, Phase IV (KMG-IV): sequencing the most valuable type-strain genomes for metagenomic binning, comparative biology and taxonomic classification.</title>
        <authorList>
            <person name="Goeker M."/>
        </authorList>
    </citation>
    <scope>NUCLEOTIDE SEQUENCE [LARGE SCALE GENOMIC DNA]</scope>
    <source>
        <strain evidence="1 2">DSM 26537</strain>
    </source>
</reference>
<protein>
    <recommendedName>
        <fullName evidence="3">DUF5050 domain-containing protein</fullName>
    </recommendedName>
</protein>
<dbReference type="RefSeq" id="WP_123607561.1">
    <property type="nucleotide sequence ID" value="NZ_RJVG01000001.1"/>
</dbReference>
<dbReference type="EMBL" id="RJVG01000001">
    <property type="protein sequence ID" value="ROR31459.1"/>
    <property type="molecule type" value="Genomic_DNA"/>
</dbReference>
<organism evidence="1 2">
    <name type="scientific">Mobilisporobacter senegalensis</name>
    <dbReference type="NCBI Taxonomy" id="1329262"/>
    <lineage>
        <taxon>Bacteria</taxon>
        <taxon>Bacillati</taxon>
        <taxon>Bacillota</taxon>
        <taxon>Clostridia</taxon>
        <taxon>Lachnospirales</taxon>
        <taxon>Lachnospiraceae</taxon>
        <taxon>Mobilisporobacter</taxon>
    </lineage>
</organism>
<sequence length="394" mass="46067">MSKKKILIFYLLILVTLLFGCTKRDKTGHYKVYNINSKLSYNMYGLVHSTGTDDYFYSDGIIYKYHNTIEDSEPIVDTVKVSKAYELNPLGFEATRNFLYFIIDWKLYRTDLKTKETIQLFSEVKEPFADVVSGGDGVYIAIDSENEFTFWLEDGEKDWKSLHKIQDLFTKDSRYQNINDYYNYVCSYRYKLILGDDRLGSNRFQINGIFSEKDDKMIYINTRSPDNQFMLKNKLYCLTRDGYYEIGSQDIYPITAISEFKNSRFTWVPGHYVVENDKLYLLVQYAKPPKIVNTNQRDSIFDAIIEVNPIAGDSKVLFKTKSNMPRIVAYEEGIVYLFREYQISAYNLVTGEEEKIADLPERDSLTFDCVSGKIFVYERKSGYYSLVAVVELKN</sequence>
<gene>
    <name evidence="1" type="ORF">EDD66_10175</name>
</gene>
<evidence type="ECO:0000313" key="2">
    <source>
        <dbReference type="Proteomes" id="UP000273083"/>
    </source>
</evidence>
<proteinExistence type="predicted"/>
<evidence type="ECO:0008006" key="3">
    <source>
        <dbReference type="Google" id="ProtNLM"/>
    </source>
</evidence>
<comment type="caution">
    <text evidence="1">The sequence shown here is derived from an EMBL/GenBank/DDBJ whole genome shotgun (WGS) entry which is preliminary data.</text>
</comment>
<dbReference type="AlphaFoldDB" id="A0A3N1XY27"/>